<dbReference type="PANTHER" id="PTHR30012">
    <property type="entry name" value="GENERAL SECRETION PATHWAY PROTEIN"/>
    <property type="match status" value="1"/>
</dbReference>
<dbReference type="Pfam" id="PF00482">
    <property type="entry name" value="T2SSF"/>
    <property type="match status" value="1"/>
</dbReference>
<comment type="caution">
    <text evidence="9">The sequence shown here is derived from an EMBL/GenBank/DDBJ whole genome shotgun (WGS) entry which is preliminary data.</text>
</comment>
<evidence type="ECO:0000259" key="8">
    <source>
        <dbReference type="Pfam" id="PF00482"/>
    </source>
</evidence>
<dbReference type="AlphaFoldDB" id="A0A0G1XUK1"/>
<gene>
    <name evidence="9" type="ORF">UY81_C0060G0012</name>
</gene>
<accession>A0A0G1XUK1</accession>
<feature type="non-terminal residue" evidence="9">
    <location>
        <position position="170"/>
    </location>
</feature>
<dbReference type="GO" id="GO:0005886">
    <property type="term" value="C:plasma membrane"/>
    <property type="evidence" value="ECO:0007669"/>
    <property type="project" value="UniProtKB-SubCell"/>
</dbReference>
<organism evidence="9 10">
    <name type="scientific">Candidatus Giovannonibacteria bacterium GW2011_GWA2_53_7</name>
    <dbReference type="NCBI Taxonomy" id="1618650"/>
    <lineage>
        <taxon>Bacteria</taxon>
        <taxon>Candidatus Giovannoniibacteriota</taxon>
    </lineage>
</organism>
<evidence type="ECO:0000256" key="7">
    <source>
        <dbReference type="ARBA" id="ARBA00023136"/>
    </source>
</evidence>
<dbReference type="EMBL" id="LCRM01000060">
    <property type="protein sequence ID" value="KKW34873.1"/>
    <property type="molecule type" value="Genomic_DNA"/>
</dbReference>
<sequence length="170" mass="19138">MLYRYKAINQETGEEKGGIIEAPTAELAIVGLQRRKFIIVSIIAVDDISFWDRIVVFEKRVAYRDIVMLSRQIATLFHAQVSALRLFQVLSLQVENPALKRTLDEVTEDIQAGTSLSSALGKHSEVFSDFYVNMVRAGEESGNLAATFEYLADYLDRSYALISKTRNALI</sequence>
<proteinExistence type="inferred from homology"/>
<dbReference type="Proteomes" id="UP000034290">
    <property type="component" value="Unassembled WGS sequence"/>
</dbReference>
<comment type="subcellular location">
    <subcellularLocation>
        <location evidence="1">Cell inner membrane</location>
        <topology evidence="1">Multi-pass membrane protein</topology>
    </subcellularLocation>
</comment>
<evidence type="ECO:0000256" key="2">
    <source>
        <dbReference type="ARBA" id="ARBA00005745"/>
    </source>
</evidence>
<dbReference type="FunFam" id="1.20.81.30:FF:000001">
    <property type="entry name" value="Type II secretion system protein F"/>
    <property type="match status" value="1"/>
</dbReference>
<evidence type="ECO:0000313" key="10">
    <source>
        <dbReference type="Proteomes" id="UP000034290"/>
    </source>
</evidence>
<feature type="domain" description="Type II secretion system protein GspF" evidence="8">
    <location>
        <begin position="70"/>
        <end position="170"/>
    </location>
</feature>
<evidence type="ECO:0000256" key="3">
    <source>
        <dbReference type="ARBA" id="ARBA00022475"/>
    </source>
</evidence>
<keyword evidence="3" id="KW-1003">Cell membrane</keyword>
<dbReference type="InterPro" id="IPR042094">
    <property type="entry name" value="T2SS_GspF_sf"/>
</dbReference>
<keyword evidence="5" id="KW-0812">Transmembrane</keyword>
<evidence type="ECO:0000256" key="1">
    <source>
        <dbReference type="ARBA" id="ARBA00004429"/>
    </source>
</evidence>
<evidence type="ECO:0000256" key="6">
    <source>
        <dbReference type="ARBA" id="ARBA00022989"/>
    </source>
</evidence>
<protein>
    <submittedName>
        <fullName evidence="9">Type II secretion system F domain protein</fullName>
    </submittedName>
</protein>
<keyword evidence="4" id="KW-0997">Cell inner membrane</keyword>
<comment type="similarity">
    <text evidence="2">Belongs to the GSP F family.</text>
</comment>
<dbReference type="Gene3D" id="1.20.81.30">
    <property type="entry name" value="Type II secretion system (T2SS), domain F"/>
    <property type="match status" value="1"/>
</dbReference>
<evidence type="ECO:0000256" key="5">
    <source>
        <dbReference type="ARBA" id="ARBA00022692"/>
    </source>
</evidence>
<reference evidence="9 10" key="1">
    <citation type="journal article" date="2015" name="Nature">
        <title>rRNA introns, odd ribosomes, and small enigmatic genomes across a large radiation of phyla.</title>
        <authorList>
            <person name="Brown C.T."/>
            <person name="Hug L.A."/>
            <person name="Thomas B.C."/>
            <person name="Sharon I."/>
            <person name="Castelle C.J."/>
            <person name="Singh A."/>
            <person name="Wilkins M.J."/>
            <person name="Williams K.H."/>
            <person name="Banfield J.F."/>
        </authorList>
    </citation>
    <scope>NUCLEOTIDE SEQUENCE [LARGE SCALE GENOMIC DNA]</scope>
</reference>
<evidence type="ECO:0000313" key="9">
    <source>
        <dbReference type="EMBL" id="KKW34873.1"/>
    </source>
</evidence>
<keyword evidence="7" id="KW-0472">Membrane</keyword>
<keyword evidence="6" id="KW-1133">Transmembrane helix</keyword>
<dbReference type="PANTHER" id="PTHR30012:SF0">
    <property type="entry name" value="TYPE II SECRETION SYSTEM PROTEIN F-RELATED"/>
    <property type="match status" value="1"/>
</dbReference>
<name>A0A0G1XUK1_9BACT</name>
<dbReference type="InterPro" id="IPR018076">
    <property type="entry name" value="T2SS_GspF_dom"/>
</dbReference>
<evidence type="ECO:0000256" key="4">
    <source>
        <dbReference type="ARBA" id="ARBA00022519"/>
    </source>
</evidence>
<dbReference type="InterPro" id="IPR003004">
    <property type="entry name" value="GspF/PilC"/>
</dbReference>